<dbReference type="GO" id="GO:0005730">
    <property type="term" value="C:nucleolus"/>
    <property type="evidence" value="ECO:0007669"/>
    <property type="project" value="UniProtKB-SubCell"/>
</dbReference>
<dbReference type="InterPro" id="IPR019002">
    <property type="entry name" value="Ribosome_biogenesis_Nop16"/>
</dbReference>
<evidence type="ECO:0000313" key="6">
    <source>
        <dbReference type="EMBL" id="KAF6013050.1"/>
    </source>
</evidence>
<dbReference type="Pfam" id="PF09420">
    <property type="entry name" value="Nop16"/>
    <property type="match status" value="1"/>
</dbReference>
<proteinExistence type="inferred from homology"/>
<dbReference type="AlphaFoldDB" id="A0A8H6BJV4"/>
<comment type="subcellular location">
    <subcellularLocation>
        <location evidence="2">Nucleus</location>
        <location evidence="2">Nucleolus</location>
    </subcellularLocation>
</comment>
<keyword evidence="5" id="KW-0539">Nucleus</keyword>
<comment type="similarity">
    <text evidence="3">Belongs to the NOP16 family.</text>
</comment>
<evidence type="ECO:0000256" key="1">
    <source>
        <dbReference type="ARBA" id="ARBA00002889"/>
    </source>
</evidence>
<dbReference type="Proteomes" id="UP000568158">
    <property type="component" value="Unassembled WGS sequence"/>
</dbReference>
<dbReference type="PANTHER" id="PTHR13243">
    <property type="entry name" value="HSPC111 PROTEIN-RELATED"/>
    <property type="match status" value="1"/>
</dbReference>
<dbReference type="GO" id="GO:0042273">
    <property type="term" value="P:ribosomal large subunit biogenesis"/>
    <property type="evidence" value="ECO:0007669"/>
    <property type="project" value="TreeGrafter"/>
</dbReference>
<evidence type="ECO:0000256" key="4">
    <source>
        <dbReference type="ARBA" id="ARBA00015522"/>
    </source>
</evidence>
<sequence>MARSSVGKVSRRKKDTHKKIRKFGNQIIAENWDNKLTLSQNYERLGLKKNLKVIKPIKVDDEDEDPYDPANILEGTAKLIKNDDGKVVKVIYGTKKLDAEEQDSNVIEISRKVTKDSSVVKALEKLASSEVKHEKLISEREIEWLRKLETKYGDDYEAMKWDRKLNPFQESTGKLRKRFKDLHEFEERYNDTEERA</sequence>
<comment type="caution">
    <text evidence="6">The sequence shown here is derived from an EMBL/GenBank/DDBJ whole genome shotgun (WGS) entry which is preliminary data.</text>
</comment>
<protein>
    <recommendedName>
        <fullName evidence="4">Nucleolar protein 16</fullName>
    </recommendedName>
</protein>
<name>A0A8H6BJV4_DEKBR</name>
<evidence type="ECO:0000256" key="3">
    <source>
        <dbReference type="ARBA" id="ARBA00008479"/>
    </source>
</evidence>
<organism evidence="6 7">
    <name type="scientific">Dekkera bruxellensis</name>
    <name type="common">Brettanomyces custersii</name>
    <dbReference type="NCBI Taxonomy" id="5007"/>
    <lineage>
        <taxon>Eukaryota</taxon>
        <taxon>Fungi</taxon>
        <taxon>Dikarya</taxon>
        <taxon>Ascomycota</taxon>
        <taxon>Saccharomycotina</taxon>
        <taxon>Pichiomycetes</taxon>
        <taxon>Pichiales</taxon>
        <taxon>Pichiaceae</taxon>
        <taxon>Brettanomyces</taxon>
    </lineage>
</organism>
<gene>
    <name evidence="6" type="ORF">HII12_001765</name>
</gene>
<comment type="function">
    <text evidence="1">Involved in the biogenesis of the 60S ribosomal subunit.</text>
</comment>
<evidence type="ECO:0000256" key="2">
    <source>
        <dbReference type="ARBA" id="ARBA00004604"/>
    </source>
</evidence>
<evidence type="ECO:0000313" key="7">
    <source>
        <dbReference type="Proteomes" id="UP000568158"/>
    </source>
</evidence>
<reference evidence="6 7" key="1">
    <citation type="journal article" date="2020" name="Appl. Microbiol. Biotechnol.">
        <title>Targeted gene deletion in Brettanomyces bruxellensis with an expression-free CRISPR-Cas9 system.</title>
        <authorList>
            <person name="Varela C."/>
            <person name="Bartel C."/>
            <person name="Onetto C."/>
            <person name="Borneman A."/>
        </authorList>
    </citation>
    <scope>NUCLEOTIDE SEQUENCE [LARGE SCALE GENOMIC DNA]</scope>
    <source>
        <strain evidence="6 7">AWRI1613</strain>
    </source>
</reference>
<dbReference type="EMBL" id="JABCYN010000022">
    <property type="protein sequence ID" value="KAF6013050.1"/>
    <property type="molecule type" value="Genomic_DNA"/>
</dbReference>
<accession>A0A8H6BJV4</accession>
<dbReference type="PANTHER" id="PTHR13243:SF1">
    <property type="entry name" value="NUCLEOLAR PROTEIN 16"/>
    <property type="match status" value="1"/>
</dbReference>
<evidence type="ECO:0000256" key="5">
    <source>
        <dbReference type="ARBA" id="ARBA00023242"/>
    </source>
</evidence>